<feature type="region of interest" description="Disordered" evidence="1">
    <location>
        <begin position="684"/>
        <end position="750"/>
    </location>
</feature>
<dbReference type="Proteomes" id="UP000195570">
    <property type="component" value="Unassembled WGS sequence"/>
</dbReference>
<dbReference type="GO" id="GO:0005096">
    <property type="term" value="F:GTPase activator activity"/>
    <property type="evidence" value="ECO:0007669"/>
    <property type="project" value="InterPro"/>
</dbReference>
<keyword evidence="4" id="KW-1185">Reference proteome</keyword>
<evidence type="ECO:0000313" key="3">
    <source>
        <dbReference type="EMBL" id="SCU65867.1"/>
    </source>
</evidence>
<feature type="domain" description="Vacuolar membrane-associated protein Iml1 N-terminal" evidence="2">
    <location>
        <begin position="329"/>
        <end position="584"/>
    </location>
</feature>
<feature type="compositionally biased region" description="Basic and acidic residues" evidence="1">
    <location>
        <begin position="326"/>
        <end position="336"/>
    </location>
</feature>
<dbReference type="GO" id="GO:1904262">
    <property type="term" value="P:negative regulation of TORC1 signaling"/>
    <property type="evidence" value="ECO:0007669"/>
    <property type="project" value="TreeGrafter"/>
</dbReference>
<gene>
    <name evidence="3" type="ORF">TEOVI_000024100</name>
</gene>
<proteinExistence type="predicted"/>
<organism evidence="3 4">
    <name type="scientific">Trypanosoma equiperdum</name>
    <dbReference type="NCBI Taxonomy" id="5694"/>
    <lineage>
        <taxon>Eukaryota</taxon>
        <taxon>Discoba</taxon>
        <taxon>Euglenozoa</taxon>
        <taxon>Kinetoplastea</taxon>
        <taxon>Metakinetoplastina</taxon>
        <taxon>Trypanosomatida</taxon>
        <taxon>Trypanosomatidae</taxon>
        <taxon>Trypanosoma</taxon>
    </lineage>
</organism>
<comment type="caution">
    <text evidence="3">The sequence shown here is derived from an EMBL/GenBank/DDBJ whole genome shotgun (WGS) entry which is preliminary data.</text>
</comment>
<dbReference type="InterPro" id="IPR027244">
    <property type="entry name" value="IML1"/>
</dbReference>
<dbReference type="InterPro" id="IPR048255">
    <property type="entry name" value="IML1_N"/>
</dbReference>
<name>A0A1G4I2H4_TRYEQ</name>
<accession>A0A1G4I2H4</accession>
<dbReference type="RefSeq" id="XP_067077388.1">
    <property type="nucleotide sequence ID" value="XM_067221287.1"/>
</dbReference>
<protein>
    <recommendedName>
        <fullName evidence="2">Vacuolar membrane-associated protein Iml1 N-terminal domain-containing protein</fullName>
    </recommendedName>
</protein>
<evidence type="ECO:0000256" key="1">
    <source>
        <dbReference type="SAM" id="MobiDB-lite"/>
    </source>
</evidence>
<feature type="compositionally biased region" description="Polar residues" evidence="1">
    <location>
        <begin position="704"/>
        <end position="714"/>
    </location>
</feature>
<dbReference type="PANTHER" id="PTHR13179:SF8">
    <property type="entry name" value="GATOR COMPLEX PROTEIN DEPDC5"/>
    <property type="match status" value="1"/>
</dbReference>
<feature type="region of interest" description="Disordered" evidence="1">
    <location>
        <begin position="1"/>
        <end position="25"/>
    </location>
</feature>
<feature type="region of interest" description="Disordered" evidence="1">
    <location>
        <begin position="288"/>
        <end position="336"/>
    </location>
</feature>
<dbReference type="GO" id="GO:1990130">
    <property type="term" value="C:GATOR1 complex"/>
    <property type="evidence" value="ECO:0007669"/>
    <property type="project" value="TreeGrafter"/>
</dbReference>
<reference evidence="3" key="1">
    <citation type="submission" date="2016-09" db="EMBL/GenBank/DDBJ databases">
        <authorList>
            <person name="Hebert L."/>
            <person name="Moumen B."/>
        </authorList>
    </citation>
    <scope>NUCLEOTIDE SEQUENCE [LARGE SCALE GENOMIC DNA]</scope>
    <source>
        <strain evidence="3">OVI</strain>
    </source>
</reference>
<evidence type="ECO:0000259" key="2">
    <source>
        <dbReference type="Pfam" id="PF12257"/>
    </source>
</evidence>
<dbReference type="GO" id="GO:0010508">
    <property type="term" value="P:positive regulation of autophagy"/>
    <property type="evidence" value="ECO:0007669"/>
    <property type="project" value="TreeGrafter"/>
</dbReference>
<dbReference type="GeneID" id="92374181"/>
<sequence>MATHCQTEGVPLRRRRRQVEKQTTDGQSNILTTIVFRSHAESTSTVPFLYYPKNYGLPMPAPGEPFTEAIIELFIPSHDSGDGCGEGYRSNSFCGSSCSQGQSIAPSVGGVGGTSNAGTLFSTGSQLPLRFDGGAARSGVFPSSDPIAIATGRGTTHTDAQSLGWDSATATPCVSHESWVCRAYCFGEKDAPHSNGAISVLYSLANKSKFINNIANGKAVARVIPSYDEVCERFGLSHVELSFERQQISRADMFLIAEALRDNIIYEGEEINLLGFCLKVNEMLRKRENNPAPHGNSGGGVPQAPPAPRTGLLSNGFEHSGAAQHHRQEGKVEEQSKGYRSVRCGLVTKGTVVNFLSLSAVHYIILEISAEMWNLTSDGCIQLDWAVKNFLGEYLTQQLSKHKASPHLRIVMAGRLHPKYAIRGCVDVVHVMHVPDDSRSPMITEDINLQCEEFLRRVLGEVKEELRAGGVTSVVYCNSAVAGSCTSSSSSKTIENLTARDLFVPSKNSCTVETIGLLLDETKELRSDKNTGLMISVVSAGKGIFQVTNDLVQAICIRLLKVGMEKVNIICMGRPPLHSAPLLECVNDDENPSFSHFGAEQPCHRLYIDAEWARCYFYQLPSDFTGGNVPSSELFTREEWFQKHWKQIDMHRCAGEVAPLSPGLAIPPMQPRGVLLLPVIQPRTSGPSVAKSEAPSESEDSQKVKSSAPLSGTPTGLGEDVPRTTQAQRNSREASADPCQTKDVSADALSEGRELREAAFRSLMELSPALPGGDVWGSLGYPQIGSRKQLAHQPFVCARWYRLVNVCLEGKGQGNWDTVCEFILKGIGDCCQVSRIGRVGTSIDAPSIVPCGRNIVDFDVQSGNMVLRLDLNPVTHSGRAWNPCIINDANTWTWFMDSFSDKMDHFTCEERKNIDPKFCAANIFNRDLSVIVADGQTLLLPTRKNNVAFIADERVVLKYRDDFFLPSTTSFPHVDTMPLPSSAGSISSCEARGHNAHDQRSGAVTAPVAHVQLKNGVMFAMKPINPYCTSVRTDEASIAAHGASTETILRRRWKFAHPELSSSYSNDAGAAAAQRSHWSALCYCRILPLFGAKPAYPRDSFFDKPIHQYSIPMRDTMQSLEYVLQRLQHRHQIVLSLPSVAEIQWPREDVIPHARVVTSIGYQIHELKIDETGQSIHITRLLHRSVYTSLPKMQKVEHKFLLLNYLNTSFSARRVNLEMQISEEAAFQWDALDSYIHDRGRSDTFIPRSLTLTFPENEMCLAIIPESLDNACVSYQDFLGFMEKSLNSNLRVRTPVTWAENVEELSTGIPVGDSSNEEPTVNCVVLVDEEQLSLGHCRAMDRRTGRTRCLEEPPPNRQISINVSLPREYNRRCHYLLRVSWMVCTQPVLLNWVSAVSANAPPYHLRCVLLPTYECSAKQDEMIPCYTVLAQNEEEGPHFRARLLDTLTSSTYRYLPDNPMMGGKCRLLHMSGLCYVISSPKSNVVACWYENPMMGTGQMNHKMLLEEFLVAVQTARNRP</sequence>
<dbReference type="EMBL" id="CZPT02000444">
    <property type="protein sequence ID" value="SCU65867.1"/>
    <property type="molecule type" value="Genomic_DNA"/>
</dbReference>
<dbReference type="PANTHER" id="PTHR13179">
    <property type="entry name" value="DEP DOMAIN CONTAINING PROTEIN 5"/>
    <property type="match status" value="1"/>
</dbReference>
<dbReference type="Pfam" id="PF12257">
    <property type="entry name" value="IML1"/>
    <property type="match status" value="1"/>
</dbReference>
<dbReference type="VEuPathDB" id="TriTrypDB:TEOVI_000024100"/>
<evidence type="ECO:0000313" key="4">
    <source>
        <dbReference type="Proteomes" id="UP000195570"/>
    </source>
</evidence>